<accession>A0A165QNJ2</accession>
<organism evidence="3 4">
    <name type="scientific">Lactiplantibacillus plantarum</name>
    <name type="common">Lactobacillus plantarum</name>
    <dbReference type="NCBI Taxonomy" id="1590"/>
    <lineage>
        <taxon>Bacteria</taxon>
        <taxon>Bacillati</taxon>
        <taxon>Bacillota</taxon>
        <taxon>Bacilli</taxon>
        <taxon>Lactobacillales</taxon>
        <taxon>Lactobacillaceae</taxon>
        <taxon>Lactiplantibacillus</taxon>
    </lineage>
</organism>
<evidence type="ECO:0000313" key="4">
    <source>
        <dbReference type="Proteomes" id="UP000076882"/>
    </source>
</evidence>
<sequence>MRLGILGTGKIVQDFLPMVKSIPAIELVGLLSTPRSVARARELQATYRIGTVYTDYAALLADTTIDTVYVALPNSLHYDYAKRALQAGKNVICEKPFTLVASQLTELIELAGRQDLVLIEAITNQYLENYQVIKRDLTKLGDLKIIECNYSQYSSRYDQFKAGTILPAFNPKLGGGALMDLNIYNIHFVVGLLGAPTHVQYLANVERNIDTSGILVLTYPNVKVVCIGAKDSTSPVRSTIQGTTGSIIVNGPTNTVESITEIAHDGTTTDLALNQAEHRMYAEFVAFERLIANHDMVTVKRQLDHSQAVMEVVDQALASAGLQLG</sequence>
<dbReference type="InterPro" id="IPR000683">
    <property type="entry name" value="Gfo/Idh/MocA-like_OxRdtase_N"/>
</dbReference>
<proteinExistence type="predicted"/>
<dbReference type="InterPro" id="IPR036291">
    <property type="entry name" value="NAD(P)-bd_dom_sf"/>
</dbReference>
<dbReference type="GO" id="GO:0000166">
    <property type="term" value="F:nucleotide binding"/>
    <property type="evidence" value="ECO:0007669"/>
    <property type="project" value="InterPro"/>
</dbReference>
<dbReference type="PANTHER" id="PTHR43054:SF1">
    <property type="entry name" value="SCYLLO-INOSITOL 2-DEHYDROGENASE (NADP(+)) IOLU"/>
    <property type="match status" value="1"/>
</dbReference>
<dbReference type="PANTHER" id="PTHR43054">
    <property type="match status" value="1"/>
</dbReference>
<feature type="domain" description="GFO/IDH/MocA-like oxidoreductase" evidence="2">
    <location>
        <begin position="139"/>
        <end position="247"/>
    </location>
</feature>
<reference evidence="3 4" key="1">
    <citation type="submission" date="2016-03" db="EMBL/GenBank/DDBJ databases">
        <title>Comparative genomics of 54 Lactobacillus plantarum strains reveals genomic uncoupling from niche constraints.</title>
        <authorList>
            <person name="Martino M.E."/>
        </authorList>
    </citation>
    <scope>NUCLEOTIDE SEQUENCE [LARGE SCALE GENOMIC DNA]</scope>
    <source>
        <strain evidence="3 4">19.1</strain>
    </source>
</reference>
<evidence type="ECO:0000259" key="1">
    <source>
        <dbReference type="Pfam" id="PF01408"/>
    </source>
</evidence>
<dbReference type="Proteomes" id="UP000076882">
    <property type="component" value="Unassembled WGS sequence"/>
</dbReference>
<dbReference type="EMBL" id="LUXM01000026">
    <property type="protein sequence ID" value="KZU95495.1"/>
    <property type="molecule type" value="Genomic_DNA"/>
</dbReference>
<dbReference type="RefSeq" id="WP_044431601.1">
    <property type="nucleotide sequence ID" value="NZ_CABFKX010000024.1"/>
</dbReference>
<gene>
    <name evidence="3" type="ORF">Lp19_1449</name>
</gene>
<dbReference type="InterPro" id="IPR055170">
    <property type="entry name" value="GFO_IDH_MocA-like_dom"/>
</dbReference>
<dbReference type="AlphaFoldDB" id="A0A165QNJ2"/>
<evidence type="ECO:0000259" key="2">
    <source>
        <dbReference type="Pfam" id="PF22725"/>
    </source>
</evidence>
<dbReference type="Pfam" id="PF01408">
    <property type="entry name" value="GFO_IDH_MocA"/>
    <property type="match status" value="1"/>
</dbReference>
<comment type="caution">
    <text evidence="3">The sequence shown here is derived from an EMBL/GenBank/DDBJ whole genome shotgun (WGS) entry which is preliminary data.</text>
</comment>
<dbReference type="Gene3D" id="3.30.360.10">
    <property type="entry name" value="Dihydrodipicolinate Reductase, domain 2"/>
    <property type="match status" value="1"/>
</dbReference>
<dbReference type="SUPFAM" id="SSF55347">
    <property type="entry name" value="Glyceraldehyde-3-phosphate dehydrogenase-like, C-terminal domain"/>
    <property type="match status" value="1"/>
</dbReference>
<dbReference type="KEGG" id="lpb:SH83_11035"/>
<dbReference type="SUPFAM" id="SSF51735">
    <property type="entry name" value="NAD(P)-binding Rossmann-fold domains"/>
    <property type="match status" value="1"/>
</dbReference>
<evidence type="ECO:0000313" key="3">
    <source>
        <dbReference type="EMBL" id="KZU95495.1"/>
    </source>
</evidence>
<protein>
    <submittedName>
        <fullName evidence="3">NAD-dependent oxidoreductase</fullName>
    </submittedName>
</protein>
<feature type="domain" description="Gfo/Idh/MocA-like oxidoreductase N-terminal" evidence="1">
    <location>
        <begin position="2"/>
        <end position="119"/>
    </location>
</feature>
<dbReference type="Pfam" id="PF22725">
    <property type="entry name" value="GFO_IDH_MocA_C3"/>
    <property type="match status" value="1"/>
</dbReference>
<name>A0A165QNJ2_LACPN</name>
<dbReference type="Gene3D" id="3.40.50.720">
    <property type="entry name" value="NAD(P)-binding Rossmann-like Domain"/>
    <property type="match status" value="1"/>
</dbReference>
<dbReference type="PATRIC" id="fig|1590.144.peg.2278"/>